<evidence type="ECO:0000256" key="2">
    <source>
        <dbReference type="ARBA" id="ARBA00022729"/>
    </source>
</evidence>
<comment type="subcellular location">
    <subcellularLocation>
        <location evidence="1">Membrane</location>
    </subcellularLocation>
</comment>
<evidence type="ECO:0000313" key="8">
    <source>
        <dbReference type="Proteomes" id="UP000326458"/>
    </source>
</evidence>
<dbReference type="GO" id="GO:0005615">
    <property type="term" value="C:extracellular space"/>
    <property type="evidence" value="ECO:0007669"/>
    <property type="project" value="TreeGrafter"/>
</dbReference>
<sequence>MDSDYNLTQCWILHIGSGHFVGMSAFSFLNHSLLIHLPLGSSCAMSQHRTLCNAHSLCYNFTVDSQPSPGEPWCVVQGQVDGNVFLSYDCGAAKIQSTSLLGEEVKSMNTWEIQTETLRVIGNFLKGQLSDVILEKHMARGEPSDPEGKMTCWSEENGHIGGSWQFGLNGQMCLLFDSENGRWSMDRSGWSHMKEKWENDRAVTNFLKRVSMGHCQAWLQDFMVPWEEMLKSTDLENKLWLPGGRDKINKVSCPGRTMS</sequence>
<evidence type="ECO:0000259" key="6">
    <source>
        <dbReference type="Pfam" id="PF00129"/>
    </source>
</evidence>
<feature type="non-terminal residue" evidence="7">
    <location>
        <position position="259"/>
    </location>
</feature>
<feature type="domain" description="MHC class I-like antigen recognition-like" evidence="6">
    <location>
        <begin position="54"/>
        <end position="223"/>
    </location>
</feature>
<dbReference type="InterPro" id="IPR011162">
    <property type="entry name" value="MHC_I/II-like_Ag-recog"/>
</dbReference>
<dbReference type="InterPro" id="IPR011161">
    <property type="entry name" value="MHC_I-like_Ag-recog"/>
</dbReference>
<protein>
    <recommendedName>
        <fullName evidence="6">MHC class I-like antigen recognition-like domain-containing protein</fullName>
    </recommendedName>
</protein>
<evidence type="ECO:0000256" key="1">
    <source>
        <dbReference type="ARBA" id="ARBA00004370"/>
    </source>
</evidence>
<keyword evidence="5" id="KW-0325">Glycoprotein</keyword>
<evidence type="ECO:0000256" key="4">
    <source>
        <dbReference type="ARBA" id="ARBA00023157"/>
    </source>
</evidence>
<dbReference type="Proteomes" id="UP000326458">
    <property type="component" value="Unassembled WGS sequence"/>
</dbReference>
<evidence type="ECO:0000313" key="7">
    <source>
        <dbReference type="EMBL" id="KAB0337054.1"/>
    </source>
</evidence>
<dbReference type="GO" id="GO:0001916">
    <property type="term" value="P:positive regulation of T cell mediated cytotoxicity"/>
    <property type="evidence" value="ECO:0007669"/>
    <property type="project" value="TreeGrafter"/>
</dbReference>
<dbReference type="FunFam" id="3.30.500.10:FF:000004">
    <property type="entry name" value="Retinoic acid early-inducible protein 1-beta"/>
    <property type="match status" value="1"/>
</dbReference>
<evidence type="ECO:0000256" key="3">
    <source>
        <dbReference type="ARBA" id="ARBA00023136"/>
    </source>
</evidence>
<dbReference type="PANTHER" id="PTHR16675">
    <property type="entry name" value="MHC CLASS I-RELATED"/>
    <property type="match status" value="1"/>
</dbReference>
<dbReference type="GO" id="GO:0006955">
    <property type="term" value="P:immune response"/>
    <property type="evidence" value="ECO:0007669"/>
    <property type="project" value="TreeGrafter"/>
</dbReference>
<keyword evidence="4" id="KW-1015">Disulfide bond</keyword>
<name>A0A5N3UKB3_MUNMU</name>
<dbReference type="GO" id="GO:0002486">
    <property type="term" value="P:antigen processing and presentation of endogenous peptide antigen via MHC class I via ER pathway, TAP-independent"/>
    <property type="evidence" value="ECO:0007669"/>
    <property type="project" value="TreeGrafter"/>
</dbReference>
<evidence type="ECO:0000256" key="5">
    <source>
        <dbReference type="ARBA" id="ARBA00023180"/>
    </source>
</evidence>
<dbReference type="PANTHER" id="PTHR16675:SF1">
    <property type="entry name" value="UL16 BINDING PROTEIN 21"/>
    <property type="match status" value="1"/>
</dbReference>
<dbReference type="AlphaFoldDB" id="A0A5N3UKB3"/>
<dbReference type="GO" id="GO:0002476">
    <property type="term" value="P:antigen processing and presentation of endogenous peptide antigen via MHC class Ib"/>
    <property type="evidence" value="ECO:0007669"/>
    <property type="project" value="TreeGrafter"/>
</dbReference>
<dbReference type="InterPro" id="IPR037055">
    <property type="entry name" value="MHC_I-like_Ag-recog_sf"/>
</dbReference>
<dbReference type="Pfam" id="PF00129">
    <property type="entry name" value="MHC_I"/>
    <property type="match status" value="1"/>
</dbReference>
<gene>
    <name evidence="7" type="ORF">FD754_025386</name>
</gene>
<reference evidence="7 8" key="1">
    <citation type="submission" date="2019-06" db="EMBL/GenBank/DDBJ databases">
        <title>Discovery of a novel chromosome fission-fusion reversal in muntjac.</title>
        <authorList>
            <person name="Mudd A.B."/>
            <person name="Bredeson J.V."/>
            <person name="Baum R."/>
            <person name="Hockemeyer D."/>
            <person name="Rokhsar D.S."/>
        </authorList>
    </citation>
    <scope>NUCLEOTIDE SEQUENCE [LARGE SCALE GENOMIC DNA]</scope>
    <source>
        <strain evidence="7">UTSW_UCB_Mm</strain>
        <tissue evidence="7">Fibroblast cell line</tissue>
    </source>
</reference>
<accession>A0A5N3UKB3</accession>
<dbReference type="EMBL" id="VCEA01012873">
    <property type="protein sequence ID" value="KAB0337054.1"/>
    <property type="molecule type" value="Genomic_DNA"/>
</dbReference>
<proteinExistence type="predicted"/>
<dbReference type="Gene3D" id="3.30.500.10">
    <property type="entry name" value="MHC class I-like antigen recognition-like"/>
    <property type="match status" value="1"/>
</dbReference>
<dbReference type="GO" id="GO:0009897">
    <property type="term" value="C:external side of plasma membrane"/>
    <property type="evidence" value="ECO:0007669"/>
    <property type="project" value="TreeGrafter"/>
</dbReference>
<dbReference type="SUPFAM" id="SSF54452">
    <property type="entry name" value="MHC antigen-recognition domain"/>
    <property type="match status" value="1"/>
</dbReference>
<keyword evidence="8" id="KW-1185">Reference proteome</keyword>
<dbReference type="InterPro" id="IPR050208">
    <property type="entry name" value="MHC_class-I_related"/>
</dbReference>
<comment type="caution">
    <text evidence="7">The sequence shown here is derived from an EMBL/GenBank/DDBJ whole genome shotgun (WGS) entry which is preliminary data.</text>
</comment>
<keyword evidence="3" id="KW-0472">Membrane</keyword>
<organism evidence="7 8">
    <name type="scientific">Muntiacus muntjak</name>
    <name type="common">Barking deer</name>
    <name type="synonym">Indian muntjac</name>
    <dbReference type="NCBI Taxonomy" id="9888"/>
    <lineage>
        <taxon>Eukaryota</taxon>
        <taxon>Metazoa</taxon>
        <taxon>Chordata</taxon>
        <taxon>Craniata</taxon>
        <taxon>Vertebrata</taxon>
        <taxon>Euteleostomi</taxon>
        <taxon>Mammalia</taxon>
        <taxon>Eutheria</taxon>
        <taxon>Laurasiatheria</taxon>
        <taxon>Artiodactyla</taxon>
        <taxon>Ruminantia</taxon>
        <taxon>Pecora</taxon>
        <taxon>Cervidae</taxon>
        <taxon>Muntiacinae</taxon>
        <taxon>Muntiacus</taxon>
    </lineage>
</organism>
<keyword evidence="2" id="KW-0732">Signal</keyword>